<dbReference type="PIRSF" id="PIRSF006305">
    <property type="entry name" value="Maf"/>
    <property type="match status" value="1"/>
</dbReference>
<dbReference type="CDD" id="cd00555">
    <property type="entry name" value="Maf"/>
    <property type="match status" value="1"/>
</dbReference>
<evidence type="ECO:0000313" key="6">
    <source>
        <dbReference type="Proteomes" id="UP001628193"/>
    </source>
</evidence>
<comment type="similarity">
    <text evidence="4">Belongs to the Maf family. YhdE subfamily.</text>
</comment>
<dbReference type="PANTHER" id="PTHR43213:SF5">
    <property type="entry name" value="BIFUNCTIONAL DTTP_UTP PYROPHOSPHATASE_METHYLTRANSFERASE PROTEIN-RELATED"/>
    <property type="match status" value="1"/>
</dbReference>
<comment type="function">
    <text evidence="4">Nucleoside triphosphate pyrophosphatase that hydrolyzes dTTP and UTP. May have a dual role in cell division arrest and in preventing the incorporation of modified nucleotides into cellular nucleic acids.</text>
</comment>
<accession>A0ABQ0CBF1</accession>
<feature type="site" description="Important for substrate specificity" evidence="4">
    <location>
        <position position="33"/>
    </location>
</feature>
<dbReference type="EMBL" id="BAAFGK010000004">
    <property type="protein sequence ID" value="GAB0058216.1"/>
    <property type="molecule type" value="Genomic_DNA"/>
</dbReference>
<keyword evidence="6" id="KW-1185">Reference proteome</keyword>
<evidence type="ECO:0000256" key="2">
    <source>
        <dbReference type="ARBA" id="ARBA00022801"/>
    </source>
</evidence>
<dbReference type="Proteomes" id="UP001628193">
    <property type="component" value="Unassembled WGS sequence"/>
</dbReference>
<feature type="site" description="Important for substrate specificity" evidence="4">
    <location>
        <position position="174"/>
    </location>
</feature>
<comment type="subcellular location">
    <subcellularLocation>
        <location evidence="4">Cytoplasm</location>
    </subcellularLocation>
</comment>
<feature type="site" description="Important for substrate specificity" evidence="4">
    <location>
        <position position="90"/>
    </location>
</feature>
<dbReference type="GO" id="GO:0047429">
    <property type="term" value="F:nucleoside triphosphate diphosphatase activity"/>
    <property type="evidence" value="ECO:0007669"/>
    <property type="project" value="UniProtKB-EC"/>
</dbReference>
<reference evidence="5 6" key="2">
    <citation type="submission" date="2024-09" db="EMBL/GenBank/DDBJ databases">
        <title>Draft genome sequence of Candidatus Magnetaquicoccaceae bacterium FCR-1.</title>
        <authorList>
            <person name="Shimoshige H."/>
            <person name="Shimamura S."/>
            <person name="Taoka A."/>
            <person name="Kobayashi H."/>
            <person name="Maekawa T."/>
        </authorList>
    </citation>
    <scope>NUCLEOTIDE SEQUENCE [LARGE SCALE GENOMIC DNA]</scope>
    <source>
        <strain evidence="5 6">FCR-1</strain>
    </source>
</reference>
<dbReference type="PANTHER" id="PTHR43213">
    <property type="entry name" value="BIFUNCTIONAL DTTP/UTP PYROPHOSPHATASE/METHYLTRANSFERASE PROTEIN-RELATED"/>
    <property type="match status" value="1"/>
</dbReference>
<proteinExistence type="inferred from homology"/>
<keyword evidence="3 4" id="KW-0546">Nucleotide metabolism</keyword>
<dbReference type="HAMAP" id="MF_00528">
    <property type="entry name" value="Maf"/>
    <property type="match status" value="1"/>
</dbReference>
<comment type="caution">
    <text evidence="5">The sequence shown here is derived from an EMBL/GenBank/DDBJ whole genome shotgun (WGS) entry which is preliminary data.</text>
</comment>
<evidence type="ECO:0000256" key="4">
    <source>
        <dbReference type="HAMAP-Rule" id="MF_00528"/>
    </source>
</evidence>
<comment type="caution">
    <text evidence="4">Lacks conserved residue(s) required for the propagation of feature annotation.</text>
</comment>
<keyword evidence="4" id="KW-0963">Cytoplasm</keyword>
<dbReference type="NCBIfam" id="TIGR00172">
    <property type="entry name" value="maf"/>
    <property type="match status" value="1"/>
</dbReference>
<protein>
    <recommendedName>
        <fullName evidence="4">dTTP/UTP pyrophosphatase</fullName>
        <shortName evidence="4">dTTPase/UTPase</shortName>
        <ecNumber evidence="4">3.6.1.9</ecNumber>
    </recommendedName>
    <alternativeName>
        <fullName evidence="4">Nucleoside triphosphate pyrophosphatase</fullName>
    </alternativeName>
    <alternativeName>
        <fullName evidence="4">Nucleotide pyrophosphatase</fullName>
        <shortName evidence="4">Nucleotide PPase</shortName>
    </alternativeName>
</protein>
<keyword evidence="2 4" id="KW-0378">Hydrolase</keyword>
<evidence type="ECO:0000256" key="1">
    <source>
        <dbReference type="ARBA" id="ARBA00001968"/>
    </source>
</evidence>
<organism evidence="5 6">
    <name type="scientific">Candidatus Magnetaquiglobus chichijimensis</name>
    <dbReference type="NCBI Taxonomy" id="3141448"/>
    <lineage>
        <taxon>Bacteria</taxon>
        <taxon>Pseudomonadati</taxon>
        <taxon>Pseudomonadota</taxon>
        <taxon>Magnetococcia</taxon>
        <taxon>Magnetococcales</taxon>
        <taxon>Candidatus Magnetaquicoccaceae</taxon>
        <taxon>Candidatus Magnetaquiglobus</taxon>
    </lineage>
</organism>
<reference evidence="5 6" key="1">
    <citation type="submission" date="2024-05" db="EMBL/GenBank/DDBJ databases">
        <authorList>
            <consortium name="Candidatus Magnetaquicoccaceae bacterium FCR-1 genome sequencing consortium"/>
            <person name="Shimoshige H."/>
            <person name="Shimamura S."/>
            <person name="Taoka A."/>
            <person name="Kobayashi H."/>
            <person name="Maekawa T."/>
        </authorList>
    </citation>
    <scope>NUCLEOTIDE SEQUENCE [LARGE SCALE GENOMIC DNA]</scope>
    <source>
        <strain evidence="5 6">FCR-1</strain>
    </source>
</reference>
<comment type="catalytic activity">
    <reaction evidence="4">
        <text>dTTP + H2O = dTMP + diphosphate + H(+)</text>
        <dbReference type="Rhea" id="RHEA:28534"/>
        <dbReference type="ChEBI" id="CHEBI:15377"/>
        <dbReference type="ChEBI" id="CHEBI:15378"/>
        <dbReference type="ChEBI" id="CHEBI:33019"/>
        <dbReference type="ChEBI" id="CHEBI:37568"/>
        <dbReference type="ChEBI" id="CHEBI:63528"/>
        <dbReference type="EC" id="3.6.1.9"/>
    </reaction>
</comment>
<comment type="cofactor">
    <cofactor evidence="1 4">
        <name>a divalent metal cation</name>
        <dbReference type="ChEBI" id="CHEBI:60240"/>
    </cofactor>
</comment>
<feature type="active site" description="Proton acceptor" evidence="4">
    <location>
        <position position="89"/>
    </location>
</feature>
<dbReference type="Pfam" id="PF02545">
    <property type="entry name" value="Maf"/>
    <property type="match status" value="1"/>
</dbReference>
<evidence type="ECO:0000313" key="5">
    <source>
        <dbReference type="EMBL" id="GAB0058216.1"/>
    </source>
</evidence>
<gene>
    <name evidence="5" type="primary">yhdE</name>
    <name evidence="5" type="ORF">SIID45300_02562</name>
</gene>
<dbReference type="SUPFAM" id="SSF52972">
    <property type="entry name" value="ITPase-like"/>
    <property type="match status" value="1"/>
</dbReference>
<dbReference type="InterPro" id="IPR003697">
    <property type="entry name" value="Maf-like"/>
</dbReference>
<dbReference type="InterPro" id="IPR029001">
    <property type="entry name" value="ITPase-like_fam"/>
</dbReference>
<dbReference type="EC" id="3.6.1.9" evidence="4"/>
<evidence type="ECO:0000256" key="3">
    <source>
        <dbReference type="ARBA" id="ARBA00023080"/>
    </source>
</evidence>
<name>A0ABQ0CBF1_9PROT</name>
<dbReference type="Gene3D" id="3.90.950.10">
    <property type="match status" value="1"/>
</dbReference>
<sequence>MLNNLESEATGHTPGSFWKPVGTRLRLASASARRLMLLRQVGLDPEVRPTNVDESRHADEHAVDYVRRMALEKARAGVTGEVDLVLGADTAVVLEDEIMGKPRDQADAMSMLARLSGREHRVLTGVALCSPDRPGGRAVVVESRVRFKRLSDAEILAYVKSGEPFDKAGAYAIQGLGAAWVARVSGSYSGVVGLPLFETLELLRDFGLTFSAPE</sequence>
<comment type="catalytic activity">
    <reaction evidence="4">
        <text>UTP + H2O = UMP + diphosphate + H(+)</text>
        <dbReference type="Rhea" id="RHEA:29395"/>
        <dbReference type="ChEBI" id="CHEBI:15377"/>
        <dbReference type="ChEBI" id="CHEBI:15378"/>
        <dbReference type="ChEBI" id="CHEBI:33019"/>
        <dbReference type="ChEBI" id="CHEBI:46398"/>
        <dbReference type="ChEBI" id="CHEBI:57865"/>
        <dbReference type="EC" id="3.6.1.9"/>
    </reaction>
</comment>